<dbReference type="AlphaFoldDB" id="A0A1N6NC00"/>
<dbReference type="Proteomes" id="UP000186235">
    <property type="component" value="Unassembled WGS sequence"/>
</dbReference>
<dbReference type="PANTHER" id="PTHR33979">
    <property type="entry name" value="OS02G0221600 PROTEIN"/>
    <property type="match status" value="1"/>
</dbReference>
<accession>A0A1N6NC00</accession>
<feature type="transmembrane region" description="Helical" evidence="1">
    <location>
        <begin position="59"/>
        <end position="80"/>
    </location>
</feature>
<evidence type="ECO:0000256" key="1">
    <source>
        <dbReference type="SAM" id="Phobius"/>
    </source>
</evidence>
<sequence>MSRVHALANALTVLPALPRGGVAGAPDDASTAGGDVAASVGDVVGQVWEAATTPVPPPAAAVVVAMGLLALVVVLVTPVWRVARHVVTIAHEASHAIAALLTGRRLAGIRLHSDTSGLTVSSGRPRGFGMVLTAFMGYVGPGLIGLGAAALLRQGYAVGLLWLLVVLLALMLLQIRNWFGLWSVLVTGAALVGVSWWATPPVQSAVAYAVTWFLLLGAVRPVLELQSERSRGRASTSDADILARLTRLPGLFWVVVFLVVTVGAAVLGGSWIVGPAA</sequence>
<proteinExistence type="predicted"/>
<evidence type="ECO:0000313" key="2">
    <source>
        <dbReference type="EMBL" id="SIP89507.1"/>
    </source>
</evidence>
<protein>
    <submittedName>
        <fullName evidence="2">Peptidase M50B-like</fullName>
    </submittedName>
</protein>
<gene>
    <name evidence="2" type="ORF">SAMN05518682_0348</name>
</gene>
<feature type="transmembrane region" description="Helical" evidence="1">
    <location>
        <begin position="156"/>
        <end position="173"/>
    </location>
</feature>
<dbReference type="PANTHER" id="PTHR33979:SF2">
    <property type="entry name" value="PEPTIDASE M50B-LIKE-DOMAIN-CONTAINING PROTEIN"/>
    <property type="match status" value="1"/>
</dbReference>
<evidence type="ECO:0000313" key="3">
    <source>
        <dbReference type="Proteomes" id="UP000186235"/>
    </source>
</evidence>
<keyword evidence="1" id="KW-1133">Transmembrane helix</keyword>
<keyword evidence="1" id="KW-0812">Transmembrane</keyword>
<name>A0A1N6NC00_9MICO</name>
<dbReference type="Pfam" id="PF13398">
    <property type="entry name" value="Peptidase_M50B"/>
    <property type="match status" value="1"/>
</dbReference>
<feature type="transmembrane region" description="Helical" evidence="1">
    <location>
        <begin position="180"/>
        <end position="199"/>
    </location>
</feature>
<organism evidence="2 3">
    <name type="scientific">Cellulosimicrobium aquatile</name>
    <dbReference type="NCBI Taxonomy" id="1612203"/>
    <lineage>
        <taxon>Bacteria</taxon>
        <taxon>Bacillati</taxon>
        <taxon>Actinomycetota</taxon>
        <taxon>Actinomycetes</taxon>
        <taxon>Micrococcales</taxon>
        <taxon>Promicromonosporaceae</taxon>
        <taxon>Cellulosimicrobium</taxon>
    </lineage>
</organism>
<feature type="transmembrane region" description="Helical" evidence="1">
    <location>
        <begin position="128"/>
        <end position="150"/>
    </location>
</feature>
<keyword evidence="1" id="KW-0472">Membrane</keyword>
<keyword evidence="3" id="KW-1185">Reference proteome</keyword>
<dbReference type="EMBL" id="FTMI01000001">
    <property type="protein sequence ID" value="SIP89507.1"/>
    <property type="molecule type" value="Genomic_DNA"/>
</dbReference>
<feature type="transmembrane region" description="Helical" evidence="1">
    <location>
        <begin position="205"/>
        <end position="223"/>
    </location>
</feature>
<reference evidence="3" key="1">
    <citation type="submission" date="2017-01" db="EMBL/GenBank/DDBJ databases">
        <authorList>
            <person name="Varghese N."/>
            <person name="Submissions S."/>
        </authorList>
    </citation>
    <scope>NUCLEOTIDE SEQUENCE [LARGE SCALE GENOMIC DNA]</scope>
    <source>
        <strain evidence="3">3bp</strain>
    </source>
</reference>
<feature type="transmembrane region" description="Helical" evidence="1">
    <location>
        <begin position="251"/>
        <end position="273"/>
    </location>
</feature>
<dbReference type="InterPro" id="IPR049500">
    <property type="entry name" value="Peptidase_M50B-like"/>
</dbReference>